<evidence type="ECO:0000256" key="1">
    <source>
        <dbReference type="SAM" id="Phobius"/>
    </source>
</evidence>
<dbReference type="Proteomes" id="UP000057737">
    <property type="component" value="Unassembled WGS sequence"/>
</dbReference>
<dbReference type="InterPro" id="IPR034756">
    <property type="entry name" value="T2SSM_b"/>
</dbReference>
<dbReference type="Pfam" id="PF10741">
    <property type="entry name" value="T2SSM_b"/>
    <property type="match status" value="1"/>
</dbReference>
<feature type="transmembrane region" description="Helical" evidence="1">
    <location>
        <begin position="7"/>
        <end position="29"/>
    </location>
</feature>
<protein>
    <recommendedName>
        <fullName evidence="4">General secretion pathway protein GspM</fullName>
    </recommendedName>
</protein>
<dbReference type="OrthoDB" id="8456037at2"/>
<dbReference type="EMBL" id="LNCU01000040">
    <property type="protein sequence ID" value="KWV57818.1"/>
    <property type="molecule type" value="Genomic_DNA"/>
</dbReference>
<reference evidence="2 3" key="1">
    <citation type="submission" date="2015-11" db="EMBL/GenBank/DDBJ databases">
        <title>Draft Genome Sequence of the Strain BR 10303 (Bradyrhizobium sp.) isolated from nodules of Centrolobium paraense.</title>
        <authorList>
            <person name="Zelli J.E."/>
            <person name="Simoes-Araujo J.L."/>
            <person name="Barauna A.C."/>
            <person name="Silva K."/>
        </authorList>
    </citation>
    <scope>NUCLEOTIDE SEQUENCE [LARGE SCALE GENOMIC DNA]</scope>
    <source>
        <strain evidence="2 3">BR 10303</strain>
    </source>
</reference>
<proteinExistence type="predicted"/>
<keyword evidence="1" id="KW-0472">Membrane</keyword>
<dbReference type="NCBIfam" id="NF040576">
    <property type="entry name" value="T2SS_GspM_XpsM"/>
    <property type="match status" value="1"/>
</dbReference>
<keyword evidence="1" id="KW-0812">Transmembrane</keyword>
<organism evidence="2 3">
    <name type="scientific">Bradyrhizobium macuxiense</name>
    <dbReference type="NCBI Taxonomy" id="1755647"/>
    <lineage>
        <taxon>Bacteria</taxon>
        <taxon>Pseudomonadati</taxon>
        <taxon>Pseudomonadota</taxon>
        <taxon>Alphaproteobacteria</taxon>
        <taxon>Hyphomicrobiales</taxon>
        <taxon>Nitrobacteraceae</taxon>
        <taxon>Bradyrhizobium</taxon>
    </lineage>
</organism>
<evidence type="ECO:0000313" key="2">
    <source>
        <dbReference type="EMBL" id="KWV57818.1"/>
    </source>
</evidence>
<keyword evidence="3" id="KW-1185">Reference proteome</keyword>
<evidence type="ECO:0008006" key="4">
    <source>
        <dbReference type="Google" id="ProtNLM"/>
    </source>
</evidence>
<accession>A0A109JZ52</accession>
<sequence length="182" mass="19765">MNLNREQAFAIGGLGALLIICMFAVVWTLQLRGEALANLAERHDELQSLERHMRSTTNPHRQLRNLAAPAQAFLDAPTSGLATARFQAYLSQLIADQHAVLVSSGVPSADRDDKSDAIKLQVALNATLPALQGLLYRLESGAPYVLVEGLSMQPSSSGERTTANPTLRVNLTLQAFWHHGTI</sequence>
<dbReference type="AlphaFoldDB" id="A0A109JZ52"/>
<name>A0A109JZ52_9BRAD</name>
<keyword evidence="1" id="KW-1133">Transmembrane helix</keyword>
<comment type="caution">
    <text evidence="2">The sequence shown here is derived from an EMBL/GenBank/DDBJ whole genome shotgun (WGS) entry which is preliminary data.</text>
</comment>
<evidence type="ECO:0000313" key="3">
    <source>
        <dbReference type="Proteomes" id="UP000057737"/>
    </source>
</evidence>
<gene>
    <name evidence="2" type="ORF">AS156_37040</name>
</gene>
<dbReference type="RefSeq" id="WP_066504350.1">
    <property type="nucleotide sequence ID" value="NZ_LNCU01000040.1"/>
</dbReference>